<keyword evidence="1" id="KW-0175">Coiled coil</keyword>
<dbReference type="AlphaFoldDB" id="A0A8S4EE76"/>
<evidence type="ECO:0000259" key="2">
    <source>
        <dbReference type="Pfam" id="PF25298"/>
    </source>
</evidence>
<reference evidence="3" key="1">
    <citation type="submission" date="2020-11" db="EMBL/GenBank/DDBJ databases">
        <authorList>
            <person name="Whiteford S."/>
        </authorList>
    </citation>
    <scope>NUCLEOTIDE SEQUENCE</scope>
</reference>
<dbReference type="EMBL" id="CAJHNJ030000016">
    <property type="protein sequence ID" value="CAG9114232.1"/>
    <property type="molecule type" value="Genomic_DNA"/>
</dbReference>
<evidence type="ECO:0000313" key="4">
    <source>
        <dbReference type="Proteomes" id="UP000653454"/>
    </source>
</evidence>
<evidence type="ECO:0000256" key="1">
    <source>
        <dbReference type="SAM" id="Coils"/>
    </source>
</evidence>
<gene>
    <name evidence="3" type="ORF">PLXY2_LOCUS5601</name>
</gene>
<organism evidence="3 4">
    <name type="scientific">Plutella xylostella</name>
    <name type="common">Diamondback moth</name>
    <name type="synonym">Plutella maculipennis</name>
    <dbReference type="NCBI Taxonomy" id="51655"/>
    <lineage>
        <taxon>Eukaryota</taxon>
        <taxon>Metazoa</taxon>
        <taxon>Ecdysozoa</taxon>
        <taxon>Arthropoda</taxon>
        <taxon>Hexapoda</taxon>
        <taxon>Insecta</taxon>
        <taxon>Pterygota</taxon>
        <taxon>Neoptera</taxon>
        <taxon>Endopterygota</taxon>
        <taxon>Lepidoptera</taxon>
        <taxon>Glossata</taxon>
        <taxon>Ditrysia</taxon>
        <taxon>Yponomeutoidea</taxon>
        <taxon>Plutellidae</taxon>
        <taxon>Plutella</taxon>
    </lineage>
</organism>
<dbReference type="Proteomes" id="UP000653454">
    <property type="component" value="Unassembled WGS sequence"/>
</dbReference>
<protein>
    <submittedName>
        <fullName evidence="3">(diamondback moth) hypothetical protein</fullName>
    </submittedName>
</protein>
<comment type="caution">
    <text evidence="3">The sequence shown here is derived from an EMBL/GenBank/DDBJ whole genome shotgun (WGS) entry which is preliminary data.</text>
</comment>
<sequence length="211" mass="24223">MVSAALEYSREEVVNSWEHRIQQLENSTQQLADNLNSLKSQNNEISSLHNTIDCLQEQLNTQEQLSLRNEIEICGIPEFESENLIHTSKPDAAAAAEPRPVVARLLRNNKRDEILHASKVRRNLSTGDIGLGGTARKVYFNERLTKVNRHLFREARNRSKQSGYKFCWVKNGSIYVRREDQKYPKLIRNTNDLEQILGPISTRIPINTTKA</sequence>
<name>A0A8S4EE76_PLUXY</name>
<proteinExistence type="predicted"/>
<dbReference type="InterPro" id="IPR057251">
    <property type="entry name" value="FP_C"/>
</dbReference>
<feature type="coiled-coil region" evidence="1">
    <location>
        <begin position="14"/>
        <end position="65"/>
    </location>
</feature>
<feature type="domain" description="FP protein C-terminal" evidence="2">
    <location>
        <begin position="145"/>
        <end position="196"/>
    </location>
</feature>
<dbReference type="Pfam" id="PF25298">
    <property type="entry name" value="Baculo_FP_2nd"/>
    <property type="match status" value="1"/>
</dbReference>
<evidence type="ECO:0000313" key="3">
    <source>
        <dbReference type="EMBL" id="CAG9114232.1"/>
    </source>
</evidence>
<keyword evidence="4" id="KW-1185">Reference proteome</keyword>
<accession>A0A8S4EE76</accession>